<accession>A0AAV2ZET4</accession>
<sequence length="81" mass="9076">MLAGKKPNLRDIVIFGSPIYPPTRVLSPNVVSKVSSSKKKRRDEGLQGHALPPPQSGYNTTHLKHWYSHGLVERRFEDSPA</sequence>
<dbReference type="EMBL" id="DAKRPA010000015">
    <property type="protein sequence ID" value="DBA03784.1"/>
    <property type="molecule type" value="Genomic_DNA"/>
</dbReference>
<comment type="caution">
    <text evidence="2">The sequence shown here is derived from an EMBL/GenBank/DDBJ whole genome shotgun (WGS) entry which is preliminary data.</text>
</comment>
<feature type="region of interest" description="Disordered" evidence="1">
    <location>
        <begin position="29"/>
        <end position="60"/>
    </location>
</feature>
<organism evidence="2 3">
    <name type="scientific">Lagenidium giganteum</name>
    <dbReference type="NCBI Taxonomy" id="4803"/>
    <lineage>
        <taxon>Eukaryota</taxon>
        <taxon>Sar</taxon>
        <taxon>Stramenopiles</taxon>
        <taxon>Oomycota</taxon>
        <taxon>Peronosporomycetes</taxon>
        <taxon>Pythiales</taxon>
        <taxon>Pythiaceae</taxon>
    </lineage>
</organism>
<evidence type="ECO:0000313" key="3">
    <source>
        <dbReference type="Proteomes" id="UP001146120"/>
    </source>
</evidence>
<evidence type="ECO:0000313" key="2">
    <source>
        <dbReference type="EMBL" id="DBA03784.1"/>
    </source>
</evidence>
<reference evidence="2" key="1">
    <citation type="submission" date="2022-11" db="EMBL/GenBank/DDBJ databases">
        <authorList>
            <person name="Morgan W.R."/>
            <person name="Tartar A."/>
        </authorList>
    </citation>
    <scope>NUCLEOTIDE SEQUENCE</scope>
    <source>
        <strain evidence="2">ARSEF 373</strain>
    </source>
</reference>
<dbReference type="Proteomes" id="UP001146120">
    <property type="component" value="Unassembled WGS sequence"/>
</dbReference>
<gene>
    <name evidence="2" type="ORF">N0F65_005674</name>
</gene>
<reference evidence="2" key="2">
    <citation type="journal article" date="2023" name="Microbiol Resour">
        <title>Decontamination and Annotation of the Draft Genome Sequence of the Oomycete Lagenidium giganteum ARSEF 373.</title>
        <authorList>
            <person name="Morgan W.R."/>
            <person name="Tartar A."/>
        </authorList>
    </citation>
    <scope>NUCLEOTIDE SEQUENCE</scope>
    <source>
        <strain evidence="2">ARSEF 373</strain>
    </source>
</reference>
<proteinExistence type="predicted"/>
<dbReference type="AlphaFoldDB" id="A0AAV2ZET4"/>
<protein>
    <submittedName>
        <fullName evidence="2">Uncharacterized protein</fullName>
    </submittedName>
</protein>
<evidence type="ECO:0000256" key="1">
    <source>
        <dbReference type="SAM" id="MobiDB-lite"/>
    </source>
</evidence>
<name>A0AAV2ZET4_9STRA</name>
<keyword evidence="3" id="KW-1185">Reference proteome</keyword>